<comment type="similarity">
    <text evidence="1 4">Belongs to the universal ribosomal protein uL15 family.</text>
</comment>
<dbReference type="Gene3D" id="3.100.10.10">
    <property type="match status" value="1"/>
</dbReference>
<reference evidence="7" key="1">
    <citation type="submission" date="2017-09" db="EMBL/GenBank/DDBJ databases">
        <title>Depth-based differentiation of microbial function through sediment-hosted aquifers and enrichment of novel symbionts in the deep terrestrial subsurface.</title>
        <authorList>
            <person name="Probst A.J."/>
            <person name="Ladd B."/>
            <person name="Jarett J.K."/>
            <person name="Geller-Mcgrath D.E."/>
            <person name="Sieber C.M.K."/>
            <person name="Emerson J.B."/>
            <person name="Anantharaman K."/>
            <person name="Thomas B.C."/>
            <person name="Malmstrom R."/>
            <person name="Stieglmeier M."/>
            <person name="Klingl A."/>
            <person name="Woyke T."/>
            <person name="Ryan C.M."/>
            <person name="Banfield J.F."/>
        </authorList>
    </citation>
    <scope>NUCLEOTIDE SEQUENCE [LARGE SCALE GENOMIC DNA]</scope>
</reference>
<dbReference type="NCBIfam" id="TIGR01071">
    <property type="entry name" value="rplO_bact"/>
    <property type="match status" value="1"/>
</dbReference>
<proteinExistence type="inferred from homology"/>
<evidence type="ECO:0000256" key="3">
    <source>
        <dbReference type="ARBA" id="ARBA00023274"/>
    </source>
</evidence>
<feature type="compositionally biased region" description="Polar residues" evidence="5">
    <location>
        <begin position="27"/>
        <end position="44"/>
    </location>
</feature>
<keyword evidence="4" id="KW-0699">rRNA-binding</keyword>
<feature type="region of interest" description="Disordered" evidence="5">
    <location>
        <begin position="1"/>
        <end position="53"/>
    </location>
</feature>
<keyword evidence="4" id="KW-0694">RNA-binding</keyword>
<evidence type="ECO:0000256" key="1">
    <source>
        <dbReference type="ARBA" id="ARBA00007320"/>
    </source>
</evidence>
<sequence>MLSLNTIKKSSGTRQKNKRVGRGNASGHGTYSTRGQKGQKSRSGVTGLKRLGMKKQLLQIPKSRGFRSLQPKNQVVSVSAINSNFKNDETVSPETLLAKKMINSSTLPVKILGKEKLTVTVKFDKIKMSEGLKSQIK</sequence>
<dbReference type="PANTHER" id="PTHR12934">
    <property type="entry name" value="50S RIBOSOMAL PROTEIN L15"/>
    <property type="match status" value="1"/>
</dbReference>
<dbReference type="GO" id="GO:0022625">
    <property type="term" value="C:cytosolic large ribosomal subunit"/>
    <property type="evidence" value="ECO:0007669"/>
    <property type="project" value="TreeGrafter"/>
</dbReference>
<accession>A0A2H0V8S3</accession>
<dbReference type="GO" id="GO:0006412">
    <property type="term" value="P:translation"/>
    <property type="evidence" value="ECO:0007669"/>
    <property type="project" value="UniProtKB-UniRule"/>
</dbReference>
<dbReference type="AlphaFoldDB" id="A0A2H0V8S3"/>
<comment type="subunit">
    <text evidence="4">Part of the 50S ribosomal subunit.</text>
</comment>
<dbReference type="PANTHER" id="PTHR12934:SF11">
    <property type="entry name" value="LARGE RIBOSOMAL SUBUNIT PROTEIN UL15M"/>
    <property type="match status" value="1"/>
</dbReference>
<dbReference type="HAMAP" id="MF_01341">
    <property type="entry name" value="Ribosomal_uL15"/>
    <property type="match status" value="1"/>
</dbReference>
<dbReference type="EMBL" id="PFAL01000017">
    <property type="protein sequence ID" value="PIR95514.1"/>
    <property type="molecule type" value="Genomic_DNA"/>
</dbReference>
<evidence type="ECO:0000256" key="2">
    <source>
        <dbReference type="ARBA" id="ARBA00022980"/>
    </source>
</evidence>
<evidence type="ECO:0000313" key="6">
    <source>
        <dbReference type="EMBL" id="PIR95514.1"/>
    </source>
</evidence>
<feature type="compositionally biased region" description="Polar residues" evidence="5">
    <location>
        <begin position="1"/>
        <end position="14"/>
    </location>
</feature>
<gene>
    <name evidence="4 6" type="primary">rplO</name>
    <name evidence="6" type="ORF">COT93_01770</name>
</gene>
<keyword evidence="2 4" id="KW-0689">Ribosomal protein</keyword>
<dbReference type="InterPro" id="IPR036227">
    <property type="entry name" value="Ribosomal_uL15/eL18_sf"/>
</dbReference>
<dbReference type="InterPro" id="IPR030878">
    <property type="entry name" value="Ribosomal_uL15"/>
</dbReference>
<comment type="caution">
    <text evidence="6">The sequence shown here is derived from an EMBL/GenBank/DDBJ whole genome shotgun (WGS) entry which is preliminary data.</text>
</comment>
<dbReference type="GO" id="GO:0019843">
    <property type="term" value="F:rRNA binding"/>
    <property type="evidence" value="ECO:0007669"/>
    <property type="project" value="UniProtKB-UniRule"/>
</dbReference>
<evidence type="ECO:0000256" key="4">
    <source>
        <dbReference type="HAMAP-Rule" id="MF_01341"/>
    </source>
</evidence>
<dbReference type="GO" id="GO:0003735">
    <property type="term" value="F:structural constituent of ribosome"/>
    <property type="evidence" value="ECO:0007669"/>
    <property type="project" value="InterPro"/>
</dbReference>
<dbReference type="SUPFAM" id="SSF52080">
    <property type="entry name" value="Ribosomal proteins L15p and L18e"/>
    <property type="match status" value="1"/>
</dbReference>
<organism evidence="6 7">
    <name type="scientific">Candidatus Falkowbacteria bacterium CG10_big_fil_rev_8_21_14_0_10_37_18</name>
    <dbReference type="NCBI Taxonomy" id="1974562"/>
    <lineage>
        <taxon>Bacteria</taxon>
        <taxon>Candidatus Falkowiibacteriota</taxon>
    </lineage>
</organism>
<dbReference type="InterPro" id="IPR005749">
    <property type="entry name" value="Ribosomal_uL15_bac-type"/>
</dbReference>
<evidence type="ECO:0000313" key="7">
    <source>
        <dbReference type="Proteomes" id="UP000229972"/>
    </source>
</evidence>
<comment type="function">
    <text evidence="4">Binds to the 23S rRNA.</text>
</comment>
<name>A0A2H0V8S3_9BACT</name>
<keyword evidence="3 4" id="KW-0687">Ribonucleoprotein</keyword>
<protein>
    <recommendedName>
        <fullName evidence="4">Large ribosomal subunit protein uL15</fullName>
    </recommendedName>
</protein>
<evidence type="ECO:0000256" key="5">
    <source>
        <dbReference type="SAM" id="MobiDB-lite"/>
    </source>
</evidence>
<dbReference type="Proteomes" id="UP000229972">
    <property type="component" value="Unassembled WGS sequence"/>
</dbReference>